<keyword evidence="1" id="KW-0808">Transferase</keyword>
<dbReference type="EMBL" id="JACHHD010000002">
    <property type="protein sequence ID" value="MBB5184280.1"/>
    <property type="molecule type" value="Genomic_DNA"/>
</dbReference>
<reference evidence="2 4" key="3">
    <citation type="journal article" date="2021" name="Sci. Rep.">
        <title>The distribution of antibiotic resistance genes in chicken gut microbiota commensals.</title>
        <authorList>
            <person name="Juricova H."/>
            <person name="Matiasovicova J."/>
            <person name="Kubasova T."/>
            <person name="Cejkova D."/>
            <person name="Rychlik I."/>
        </authorList>
    </citation>
    <scope>NUCLEOTIDE SEQUENCE [LARGE SCALE GENOMIC DNA]</scope>
    <source>
        <strain evidence="2 4">An423</strain>
    </source>
</reference>
<dbReference type="Proteomes" id="UP000775500">
    <property type="component" value="Unassembled WGS sequence"/>
</dbReference>
<evidence type="ECO:0000313" key="4">
    <source>
        <dbReference type="Proteomes" id="UP000775500"/>
    </source>
</evidence>
<dbReference type="AlphaFoldDB" id="A0A7W8D2D8"/>
<reference evidence="2" key="2">
    <citation type="submission" date="2020-08" db="EMBL/GenBank/DDBJ databases">
        <authorList>
            <person name="Cejkova D."/>
            <person name="Kubasova T."/>
            <person name="Jahodarova E."/>
            <person name="Rychlik I."/>
        </authorList>
    </citation>
    <scope>NUCLEOTIDE SEQUENCE</scope>
    <source>
        <strain evidence="2">An423</strain>
    </source>
</reference>
<evidence type="ECO:0000313" key="2">
    <source>
        <dbReference type="EMBL" id="MBM6831483.1"/>
    </source>
</evidence>
<protein>
    <submittedName>
        <fullName evidence="1">2-C-methyl-D-erythritol 4-phosphate cytidylyltransferase</fullName>
    </submittedName>
</protein>
<dbReference type="EMBL" id="JACJLU010000004">
    <property type="protein sequence ID" value="MBM6831483.1"/>
    <property type="molecule type" value="Genomic_DNA"/>
</dbReference>
<name>A0A7W8D2D8_9FIRM</name>
<reference evidence="1 3" key="1">
    <citation type="submission" date="2020-08" db="EMBL/GenBank/DDBJ databases">
        <title>Genomic Encyclopedia of Type Strains, Phase IV (KMG-IV): sequencing the most valuable type-strain genomes for metagenomic binning, comparative biology and taxonomic classification.</title>
        <authorList>
            <person name="Goeker M."/>
        </authorList>
    </citation>
    <scope>NUCLEOTIDE SEQUENCE [LARGE SCALE GENOMIC DNA]</scope>
    <source>
        <strain evidence="1 3">DSM 26963</strain>
    </source>
</reference>
<comment type="caution">
    <text evidence="1">The sequence shown here is derived from an EMBL/GenBank/DDBJ whole genome shotgun (WGS) entry which is preliminary data.</text>
</comment>
<keyword evidence="4" id="KW-1185">Reference proteome</keyword>
<keyword evidence="1" id="KW-0548">Nucleotidyltransferase</keyword>
<dbReference type="RefSeq" id="WP_183374119.1">
    <property type="nucleotide sequence ID" value="NZ_CAWVLV010000019.1"/>
</dbReference>
<sequence length="159" mass="18064">MEYSALIFDDCTDAEDSFEHLETTADLFVRDLRCRQIVVSCSTEWLLQLAQKPRSKMMLVQMSSAPYIALLNGLKAITQENVVVVGLGRDIELDQLDRVLDSLETYPAIYHDKDLQAFDTRLLMFSLQLAIETNVQIDSYAAAIEKLSNTPLMKIENEI</sequence>
<dbReference type="Proteomes" id="UP000521313">
    <property type="component" value="Unassembled WGS sequence"/>
</dbReference>
<proteinExistence type="predicted"/>
<gene>
    <name evidence="2" type="ORF">H5982_05075</name>
    <name evidence="1" type="ORF">HNQ43_000315</name>
</gene>
<dbReference type="GO" id="GO:0016779">
    <property type="term" value="F:nucleotidyltransferase activity"/>
    <property type="evidence" value="ECO:0007669"/>
    <property type="project" value="UniProtKB-KW"/>
</dbReference>
<evidence type="ECO:0000313" key="1">
    <source>
        <dbReference type="EMBL" id="MBB5184280.1"/>
    </source>
</evidence>
<accession>A0A7W8D2D8</accession>
<evidence type="ECO:0000313" key="3">
    <source>
        <dbReference type="Proteomes" id="UP000521313"/>
    </source>
</evidence>
<organism evidence="1 3">
    <name type="scientific">Faecalicoccus acidiformans</name>
    <dbReference type="NCBI Taxonomy" id="915173"/>
    <lineage>
        <taxon>Bacteria</taxon>
        <taxon>Bacillati</taxon>
        <taxon>Bacillota</taxon>
        <taxon>Erysipelotrichia</taxon>
        <taxon>Erysipelotrichales</taxon>
        <taxon>Erysipelotrichaceae</taxon>
        <taxon>Faecalicoccus</taxon>
    </lineage>
</organism>